<organism evidence="2 3">
    <name type="scientific">Marchantia polymorpha subsp. ruderalis</name>
    <dbReference type="NCBI Taxonomy" id="1480154"/>
    <lineage>
        <taxon>Eukaryota</taxon>
        <taxon>Viridiplantae</taxon>
        <taxon>Streptophyta</taxon>
        <taxon>Embryophyta</taxon>
        <taxon>Marchantiophyta</taxon>
        <taxon>Marchantiopsida</taxon>
        <taxon>Marchantiidae</taxon>
        <taxon>Marchantiales</taxon>
        <taxon>Marchantiaceae</taxon>
        <taxon>Marchantia</taxon>
    </lineage>
</organism>
<evidence type="ECO:0000256" key="1">
    <source>
        <dbReference type="SAM" id="MobiDB-lite"/>
    </source>
</evidence>
<feature type="region of interest" description="Disordered" evidence="1">
    <location>
        <begin position="37"/>
        <end position="87"/>
    </location>
</feature>
<dbReference type="EMBL" id="LVLJ01003307">
    <property type="protein sequence ID" value="OAE21956.1"/>
    <property type="molecule type" value="Genomic_DNA"/>
</dbReference>
<evidence type="ECO:0000313" key="2">
    <source>
        <dbReference type="EMBL" id="OAE21956.1"/>
    </source>
</evidence>
<comment type="caution">
    <text evidence="2">The sequence shown here is derived from an EMBL/GenBank/DDBJ whole genome shotgun (WGS) entry which is preliminary data.</text>
</comment>
<evidence type="ECO:0000313" key="3">
    <source>
        <dbReference type="Proteomes" id="UP000077202"/>
    </source>
</evidence>
<accession>A0A176VQ23</accession>
<sequence length="173" mass="20182">MRRREKPKRRVTKRRRVVSDDEGDLALEVRRTEAEVDMIRQSRTRARPKKRANRGWRDGGNALDSAQPSSSTEEVRPAEETKTSQEEPKELVVSFLDFLHDSVVPLLKYLDGKREKYAISKEVGFYVEMIRNRWQLKRAFAVKREWDSASEMARERATILATECAAVKMTLQE</sequence>
<proteinExistence type="predicted"/>
<gene>
    <name evidence="2" type="ORF">AXG93_242s1400</name>
</gene>
<name>A0A176VQ23_MARPO</name>
<protein>
    <submittedName>
        <fullName evidence="2">Uncharacterized protein</fullName>
    </submittedName>
</protein>
<feature type="compositionally biased region" description="Basic residues" evidence="1">
    <location>
        <begin position="42"/>
        <end position="54"/>
    </location>
</feature>
<reference evidence="2" key="1">
    <citation type="submission" date="2016-03" db="EMBL/GenBank/DDBJ databases">
        <title>Mechanisms controlling the formation of the plant cell surface in tip-growing cells are functionally conserved among land plants.</title>
        <authorList>
            <person name="Honkanen S."/>
            <person name="Jones V.A."/>
            <person name="Morieri G."/>
            <person name="Champion C."/>
            <person name="Hetherington A.J."/>
            <person name="Kelly S."/>
            <person name="Saint-Marcoux D."/>
            <person name="Proust H."/>
            <person name="Prescott H."/>
            <person name="Dolan L."/>
        </authorList>
    </citation>
    <scope>NUCLEOTIDE SEQUENCE [LARGE SCALE GENOMIC DNA]</scope>
    <source>
        <tissue evidence="2">Whole gametophyte</tissue>
    </source>
</reference>
<keyword evidence="3" id="KW-1185">Reference proteome</keyword>
<dbReference type="Proteomes" id="UP000077202">
    <property type="component" value="Unassembled WGS sequence"/>
</dbReference>
<feature type="compositionally biased region" description="Basic and acidic residues" evidence="1">
    <location>
        <begin position="73"/>
        <end position="87"/>
    </location>
</feature>
<feature type="region of interest" description="Disordered" evidence="1">
    <location>
        <begin position="1"/>
        <end position="24"/>
    </location>
</feature>
<dbReference type="AlphaFoldDB" id="A0A176VQ23"/>
<feature type="compositionally biased region" description="Basic residues" evidence="1">
    <location>
        <begin position="1"/>
        <end position="16"/>
    </location>
</feature>